<dbReference type="EMBL" id="GBXM01027066">
    <property type="protein sequence ID" value="JAH81511.1"/>
    <property type="molecule type" value="Transcribed_RNA"/>
</dbReference>
<proteinExistence type="predicted"/>
<organism evidence="2">
    <name type="scientific">Anguilla anguilla</name>
    <name type="common">European freshwater eel</name>
    <name type="synonym">Muraena anguilla</name>
    <dbReference type="NCBI Taxonomy" id="7936"/>
    <lineage>
        <taxon>Eukaryota</taxon>
        <taxon>Metazoa</taxon>
        <taxon>Chordata</taxon>
        <taxon>Craniata</taxon>
        <taxon>Vertebrata</taxon>
        <taxon>Euteleostomi</taxon>
        <taxon>Actinopterygii</taxon>
        <taxon>Neopterygii</taxon>
        <taxon>Teleostei</taxon>
        <taxon>Anguilliformes</taxon>
        <taxon>Anguillidae</taxon>
        <taxon>Anguilla</taxon>
    </lineage>
</organism>
<reference evidence="2" key="2">
    <citation type="journal article" date="2015" name="Fish Shellfish Immunol.">
        <title>Early steps in the European eel (Anguilla anguilla)-Vibrio vulnificus interaction in the gills: Role of the RtxA13 toxin.</title>
        <authorList>
            <person name="Callol A."/>
            <person name="Pajuelo D."/>
            <person name="Ebbesson L."/>
            <person name="Teles M."/>
            <person name="MacKenzie S."/>
            <person name="Amaro C."/>
        </authorList>
    </citation>
    <scope>NUCLEOTIDE SEQUENCE</scope>
</reference>
<feature type="region of interest" description="Disordered" evidence="1">
    <location>
        <begin position="1"/>
        <end position="20"/>
    </location>
</feature>
<sequence length="20" mass="2218">MTNTNDPEITIGQPTATHYN</sequence>
<name>A0A0E9VU03_ANGAN</name>
<evidence type="ECO:0000313" key="2">
    <source>
        <dbReference type="EMBL" id="JAH81511.1"/>
    </source>
</evidence>
<evidence type="ECO:0000256" key="1">
    <source>
        <dbReference type="SAM" id="MobiDB-lite"/>
    </source>
</evidence>
<accession>A0A0E9VU03</accession>
<dbReference type="AlphaFoldDB" id="A0A0E9VU03"/>
<protein>
    <submittedName>
        <fullName evidence="2">Uncharacterized protein</fullName>
    </submittedName>
</protein>
<reference evidence="2" key="1">
    <citation type="submission" date="2014-11" db="EMBL/GenBank/DDBJ databases">
        <authorList>
            <person name="Amaro Gonzalez C."/>
        </authorList>
    </citation>
    <scope>NUCLEOTIDE SEQUENCE</scope>
</reference>